<dbReference type="PANTHER" id="PTHR10617:SF107">
    <property type="entry name" value="ELECTRON TRANSFER FLAVOPROTEIN-UBIQUINONE OXIDOREDUCTASE, MITOCHONDRIAL"/>
    <property type="match status" value="1"/>
</dbReference>
<feature type="domain" description="4Fe-4S ferredoxin-type" evidence="13">
    <location>
        <begin position="502"/>
        <end position="531"/>
    </location>
</feature>
<dbReference type="Proteomes" id="UP001168167">
    <property type="component" value="Unassembled WGS sequence"/>
</dbReference>
<dbReference type="InterPro" id="IPR036188">
    <property type="entry name" value="FAD/NAD-bd_sf"/>
</dbReference>
<keyword evidence="5 12" id="KW-0479">Metal-binding</keyword>
<keyword evidence="8 12" id="KW-0560">Oxidoreductase</keyword>
<evidence type="ECO:0000256" key="7">
    <source>
        <dbReference type="ARBA" id="ARBA00022982"/>
    </source>
</evidence>
<dbReference type="Pfam" id="PF13450">
    <property type="entry name" value="NAD_binding_8"/>
    <property type="match status" value="1"/>
</dbReference>
<dbReference type="PANTHER" id="PTHR10617">
    <property type="entry name" value="ELECTRON TRANSFER FLAVOPROTEIN-UBIQUINONE OXIDOREDUCTASE"/>
    <property type="match status" value="1"/>
</dbReference>
<dbReference type="SUPFAM" id="SSF54373">
    <property type="entry name" value="FAD-linked reductases, C-terminal domain"/>
    <property type="match status" value="1"/>
</dbReference>
<evidence type="ECO:0000256" key="5">
    <source>
        <dbReference type="ARBA" id="ARBA00022723"/>
    </source>
</evidence>
<dbReference type="InterPro" id="IPR007859">
    <property type="entry name" value="ETF-QO/FixX_C"/>
</dbReference>
<evidence type="ECO:0000256" key="6">
    <source>
        <dbReference type="ARBA" id="ARBA00022827"/>
    </source>
</evidence>
<evidence type="ECO:0000256" key="11">
    <source>
        <dbReference type="ARBA" id="ARBA00023075"/>
    </source>
</evidence>
<accession>A0ABT7QLI5</accession>
<dbReference type="PROSITE" id="PS51379">
    <property type="entry name" value="4FE4S_FER_2"/>
    <property type="match status" value="1"/>
</dbReference>
<keyword evidence="15" id="KW-1185">Reference proteome</keyword>
<keyword evidence="3 12" id="KW-0813">Transport</keyword>
<dbReference type="SUPFAM" id="SSF54862">
    <property type="entry name" value="4Fe-4S ferredoxins"/>
    <property type="match status" value="1"/>
</dbReference>
<comment type="cofactor">
    <cofactor evidence="12">
        <name>[4Fe-4S] cluster</name>
        <dbReference type="ChEBI" id="CHEBI:49883"/>
    </cofactor>
    <text evidence="12">Binds 1 [4Fe-4S] cluster.</text>
</comment>
<evidence type="ECO:0000256" key="12">
    <source>
        <dbReference type="RuleBase" id="RU366068"/>
    </source>
</evidence>
<proteinExistence type="predicted"/>
<name>A0ABT7QLI5_9GAMM</name>
<dbReference type="InterPro" id="IPR040156">
    <property type="entry name" value="ETF-QO"/>
</dbReference>
<dbReference type="EMBL" id="JANQAO010000002">
    <property type="protein sequence ID" value="MDM5147578.1"/>
    <property type="molecule type" value="Genomic_DNA"/>
</dbReference>
<sequence length="542" mass="59166">MTVRETLEFDVLIVGAGPAGLAAAIHLRQCAEKAGQDISVCVVEKGAEVGAHTLAGAVLETRALDELIPDWRDKGAPVQTAVTHDEFCFLTENKKFKLPPPPQMCNKGNYIVSLGRVVSWLGAQAETLGVDIFPGFAAAEVLYDDNNTVVGVVTGDMGVLKNGDKGSNYQPGVELRARRTIFAEGCRGSLTQLVMKKYNLTDGCCPQTYAIGIKELWETSAAEPGRVLHSIGWPLSTNTYGGSFVYHLEANKIALGFVVGLDYRNPYLSPYEEFQRFKHHQAIASLLRDGRRIAYGARALNEGGWQSLPKLSMPGALIVGCAAGLLNVPKIKGAHTAMKSGMLAAQATMDALVSDNVATDITDYDTAVRNSWIGEELRRARNIRPGFSRGLYLGLANAALDTYVLRGRAPWTFKHKPDHTQLETTAKHKPIDYPKPDGVLSFSRLDNLAYSGVNHEADQPAHLRLREPVRAVEVNWKQYAGPEAHYCPAGVYEYVDDEAGEKKLVINAQNCVHCKTCDIKDPTQNIQWTTPEGGGGPNYKQM</sequence>
<dbReference type="EC" id="1.5.5.1" evidence="12"/>
<evidence type="ECO:0000256" key="8">
    <source>
        <dbReference type="ARBA" id="ARBA00023002"/>
    </source>
</evidence>
<evidence type="ECO:0000313" key="15">
    <source>
        <dbReference type="Proteomes" id="UP001168167"/>
    </source>
</evidence>
<evidence type="ECO:0000256" key="3">
    <source>
        <dbReference type="ARBA" id="ARBA00022448"/>
    </source>
</evidence>
<dbReference type="Gene3D" id="3.50.50.60">
    <property type="entry name" value="FAD/NAD(P)-binding domain"/>
    <property type="match status" value="1"/>
</dbReference>
<evidence type="ECO:0000259" key="13">
    <source>
        <dbReference type="PROSITE" id="PS51379"/>
    </source>
</evidence>
<dbReference type="InterPro" id="IPR049398">
    <property type="entry name" value="ETF-QO/FixC_UQ-bd"/>
</dbReference>
<evidence type="ECO:0000313" key="14">
    <source>
        <dbReference type="EMBL" id="MDM5147578.1"/>
    </source>
</evidence>
<keyword evidence="7 12" id="KW-0249">Electron transport</keyword>
<keyword evidence="6 12" id="KW-0274">FAD</keyword>
<evidence type="ECO:0000256" key="10">
    <source>
        <dbReference type="ARBA" id="ARBA00023014"/>
    </source>
</evidence>
<dbReference type="Gene3D" id="3.30.9.90">
    <property type="match status" value="1"/>
</dbReference>
<dbReference type="Pfam" id="PF21162">
    <property type="entry name" value="ETFQO_UQ-bd"/>
    <property type="match status" value="1"/>
</dbReference>
<comment type="caution">
    <text evidence="14">The sequence shown here is derived from an EMBL/GenBank/DDBJ whole genome shotgun (WGS) entry which is preliminary data.</text>
</comment>
<keyword evidence="4 12" id="KW-0285">Flavoprotein</keyword>
<protein>
    <recommendedName>
        <fullName evidence="12">Electron transfer flavoprotein-ubiquinone oxidoreductase</fullName>
        <shortName evidence="12">ETF-QO</shortName>
        <ecNumber evidence="12">1.5.5.1</ecNumber>
    </recommendedName>
</protein>
<evidence type="ECO:0000256" key="9">
    <source>
        <dbReference type="ARBA" id="ARBA00023004"/>
    </source>
</evidence>
<reference evidence="14" key="2">
    <citation type="journal article" date="2023" name="Microbiome">
        <title>Synthase-selected sorting approach identifies a beta-lactone synthase in a nudibranch symbiotic bacterium.</title>
        <authorList>
            <person name="Dzunkova M."/>
            <person name="La Clair J.J."/>
            <person name="Tyml T."/>
            <person name="Doud D."/>
            <person name="Schulz F."/>
            <person name="Piquer-Esteban S."/>
            <person name="Porcel Sanchis D."/>
            <person name="Osborn A."/>
            <person name="Robinson D."/>
            <person name="Louie K.B."/>
            <person name="Bowen B.P."/>
            <person name="Bowers R.M."/>
            <person name="Lee J."/>
            <person name="Arnau V."/>
            <person name="Diaz-Villanueva W."/>
            <person name="Stepanauskas R."/>
            <person name="Gosliner T."/>
            <person name="Date S.V."/>
            <person name="Northen T.R."/>
            <person name="Cheng J.F."/>
            <person name="Burkart M.D."/>
            <person name="Woyke T."/>
        </authorList>
    </citation>
    <scope>NUCLEOTIDE SEQUENCE</scope>
    <source>
        <strain evidence="14">Df01</strain>
    </source>
</reference>
<dbReference type="Gene3D" id="3.30.70.20">
    <property type="match status" value="1"/>
</dbReference>
<keyword evidence="10 12" id="KW-0411">Iron-sulfur</keyword>
<keyword evidence="9 12" id="KW-0408">Iron</keyword>
<comment type="cofactor">
    <cofactor evidence="1 12">
        <name>FAD</name>
        <dbReference type="ChEBI" id="CHEBI:57692"/>
    </cofactor>
</comment>
<comment type="catalytic activity">
    <reaction evidence="12">
        <text>a ubiquinone + reduced [electron-transfer flavoprotein] = a ubiquinol + oxidized [electron-transfer flavoprotein] + H(+)</text>
        <dbReference type="Rhea" id="RHEA:24052"/>
        <dbReference type="Rhea" id="RHEA-COMP:9565"/>
        <dbReference type="Rhea" id="RHEA-COMP:9566"/>
        <dbReference type="Rhea" id="RHEA-COMP:10685"/>
        <dbReference type="Rhea" id="RHEA-COMP:10686"/>
        <dbReference type="ChEBI" id="CHEBI:15378"/>
        <dbReference type="ChEBI" id="CHEBI:16389"/>
        <dbReference type="ChEBI" id="CHEBI:17976"/>
        <dbReference type="ChEBI" id="CHEBI:57692"/>
        <dbReference type="ChEBI" id="CHEBI:58307"/>
        <dbReference type="EC" id="1.5.5.1"/>
    </reaction>
</comment>
<gene>
    <name evidence="14" type="ORF">NQX30_04235</name>
</gene>
<evidence type="ECO:0000256" key="2">
    <source>
        <dbReference type="ARBA" id="ARBA00002819"/>
    </source>
</evidence>
<dbReference type="SUPFAM" id="SSF51905">
    <property type="entry name" value="FAD/NAD(P)-binding domain"/>
    <property type="match status" value="1"/>
</dbReference>
<reference evidence="14" key="1">
    <citation type="submission" date="2022-08" db="EMBL/GenBank/DDBJ databases">
        <authorList>
            <person name="Dzunkova M."/>
            <person name="La Clair J."/>
            <person name="Tyml T."/>
            <person name="Doud D."/>
            <person name="Schulz F."/>
            <person name="Piquer S."/>
            <person name="Porcel Sanchis D."/>
            <person name="Osborn A."/>
            <person name="Robinson D."/>
            <person name="Louie K.B."/>
            <person name="Bowen B.P."/>
            <person name="Bowers R."/>
            <person name="Lee J."/>
            <person name="Arnau Llombart V."/>
            <person name="Diaz Villanueva W."/>
            <person name="Gosliner T."/>
            <person name="Northen T."/>
            <person name="Cheng J.-F."/>
            <person name="Burkart M.D."/>
            <person name="Woyke T."/>
        </authorList>
    </citation>
    <scope>NUCLEOTIDE SEQUENCE</scope>
    <source>
        <strain evidence="14">Df01</strain>
    </source>
</reference>
<dbReference type="PRINTS" id="PR00420">
    <property type="entry name" value="RNGMNOXGNASE"/>
</dbReference>
<dbReference type="Pfam" id="PF05187">
    <property type="entry name" value="Fer4_ETF_QO"/>
    <property type="match status" value="1"/>
</dbReference>
<dbReference type="InterPro" id="IPR017896">
    <property type="entry name" value="4Fe4S_Fe-S-bd"/>
</dbReference>
<organism evidence="14 15">
    <name type="scientific">Candidatus Doriopsillibacter californiensis</name>
    <dbReference type="NCBI Taxonomy" id="2970740"/>
    <lineage>
        <taxon>Bacteria</taxon>
        <taxon>Pseudomonadati</taxon>
        <taxon>Pseudomonadota</taxon>
        <taxon>Gammaproteobacteria</taxon>
        <taxon>Candidatus Tethybacterales</taxon>
        <taxon>Candidatus Persebacteraceae</taxon>
        <taxon>Candidatus Doriopsillibacter</taxon>
    </lineage>
</organism>
<comment type="function">
    <text evidence="2 12">Accepts electrons from ETF and reduces ubiquinone.</text>
</comment>
<evidence type="ECO:0000256" key="1">
    <source>
        <dbReference type="ARBA" id="ARBA00001974"/>
    </source>
</evidence>
<keyword evidence="11 12" id="KW-0830">Ubiquinone</keyword>
<evidence type="ECO:0000256" key="4">
    <source>
        <dbReference type="ARBA" id="ARBA00022630"/>
    </source>
</evidence>